<proteinExistence type="predicted"/>
<dbReference type="EMBL" id="GQ357915">
    <property type="protein sequence ID" value="ACV50158.1"/>
    <property type="molecule type" value="Genomic_DNA"/>
</dbReference>
<dbReference type="Proteomes" id="UP000008986">
    <property type="component" value="Segment"/>
</dbReference>
<organism evidence="1 2">
    <name type="scientific">Delftia phage PhiW-14</name>
    <name type="common">Deftia acidovorans bacteriophage phiW-14</name>
    <dbReference type="NCBI Taxonomy" id="665032"/>
    <lineage>
        <taxon>Viruses</taxon>
        <taxon>Duplodnaviria</taxon>
        <taxon>Heunggongvirae</taxon>
        <taxon>Uroviricota</taxon>
        <taxon>Caudoviricetes</taxon>
        <taxon>Ionavirus</taxon>
        <taxon>Ionavirus W14</taxon>
    </lineage>
</organism>
<sequence>MSQAQSQNPFVLILQHLLSPEDINEYGHIVTGRSSCFHSIAGAVYKLEATGALKGIDITLMHAMITTARPKGCEEGIEDRIEIQRLRVETVRMLAIAWKH</sequence>
<evidence type="ECO:0000313" key="2">
    <source>
        <dbReference type="Proteomes" id="UP000008986"/>
    </source>
</evidence>
<gene>
    <name evidence="1" type="primary">136</name>
</gene>
<dbReference type="RefSeq" id="YP_003358990.1">
    <property type="nucleotide sequence ID" value="NC_013697.1"/>
</dbReference>
<protein>
    <submittedName>
        <fullName evidence="1">Uncharacterized protein</fullName>
    </submittedName>
</protein>
<dbReference type="KEGG" id="vg:8684084"/>
<name>C9DGA7_BPW14</name>
<accession>C9DGA7</accession>
<organismHost>
    <name type="scientific">Delftia acidovorans</name>
    <name type="common">Pseudomonas acidovorans</name>
    <name type="synonym">Comamonas acidovorans</name>
    <dbReference type="NCBI Taxonomy" id="80866"/>
</organismHost>
<evidence type="ECO:0000313" key="1">
    <source>
        <dbReference type="EMBL" id="ACV50158.1"/>
    </source>
</evidence>
<reference evidence="2" key="1">
    <citation type="submission" date="2009-07" db="EMBL/GenBank/DDBJ databases">
        <authorList>
            <person name="Kropinski A.M."/>
            <person name="Villegas A."/>
            <person name="Lingohr E.J."/>
        </authorList>
    </citation>
    <scope>NUCLEOTIDE SEQUENCE [LARGE SCALE GENOMIC DNA]</scope>
</reference>
<keyword evidence="2" id="KW-1185">Reference proteome</keyword>
<dbReference type="GeneID" id="8684084"/>